<dbReference type="AlphaFoldDB" id="A0A9W8VAY6"/>
<dbReference type="EMBL" id="JAOQAZ010000037">
    <property type="protein sequence ID" value="KAJ4248063.1"/>
    <property type="molecule type" value="Genomic_DNA"/>
</dbReference>
<feature type="compositionally biased region" description="Polar residues" evidence="1">
    <location>
        <begin position="137"/>
        <end position="148"/>
    </location>
</feature>
<feature type="compositionally biased region" description="Basic and acidic residues" evidence="1">
    <location>
        <begin position="42"/>
        <end position="53"/>
    </location>
</feature>
<dbReference type="Proteomes" id="UP001152049">
    <property type="component" value="Unassembled WGS sequence"/>
</dbReference>
<evidence type="ECO:0000313" key="2">
    <source>
        <dbReference type="EMBL" id="KAJ4248063.1"/>
    </source>
</evidence>
<evidence type="ECO:0008006" key="4">
    <source>
        <dbReference type="Google" id="ProtNLM"/>
    </source>
</evidence>
<keyword evidence="3" id="KW-1185">Reference proteome</keyword>
<evidence type="ECO:0000313" key="3">
    <source>
        <dbReference type="Proteomes" id="UP001152049"/>
    </source>
</evidence>
<sequence length="418" mass="46220">MSLIFKSYDPERYQRRAERRRQKLSLEHSKNGVQDDTSQSSHQDERCKDDQLRQELVTANTTMPPTPESNTNRKVYSVDASGTPTSTTIDCEASNTRASSAELAWPTDAKITSSSASSINTPASATPSVYGQETFPRRSQGSSVNSKARTPLADLSLLDATSEDALSGLSFPVSECQKNIARELQSSDQDDVLANRDVRALHALASATSIVEKSDTRPNVLPSITESISDEKTPALHASATSVKRPFSDGDATSHNKLAISDVYQPAKRVKVTSVSPNEAVSTLLDIQKMVSNVLAKMNQDQSYDPISDVDVQTVHDTIEVNTDEPSDENDDVSNASSSFNDRDSDTGLKTSQSQGFQHRSTQRRRWTRAEEMLLSRLKNTQKRNGILSDYEIAGRLDRTESGVKQHWDIMEKAQRYR</sequence>
<feature type="compositionally biased region" description="Low complexity" evidence="1">
    <location>
        <begin position="113"/>
        <end position="128"/>
    </location>
</feature>
<gene>
    <name evidence="2" type="ORF">NW762_012833</name>
</gene>
<proteinExistence type="predicted"/>
<feature type="compositionally biased region" description="Acidic residues" evidence="1">
    <location>
        <begin position="322"/>
        <end position="332"/>
    </location>
</feature>
<dbReference type="OrthoDB" id="5095336at2759"/>
<feature type="region of interest" description="Disordered" evidence="1">
    <location>
        <begin position="113"/>
        <end position="148"/>
    </location>
</feature>
<evidence type="ECO:0000256" key="1">
    <source>
        <dbReference type="SAM" id="MobiDB-lite"/>
    </source>
</evidence>
<feature type="compositionally biased region" description="Polar residues" evidence="1">
    <location>
        <begin position="31"/>
        <end position="41"/>
    </location>
</feature>
<comment type="caution">
    <text evidence="2">The sequence shown here is derived from an EMBL/GenBank/DDBJ whole genome shotgun (WGS) entry which is preliminary data.</text>
</comment>
<feature type="region of interest" description="Disordered" evidence="1">
    <location>
        <begin position="320"/>
        <end position="366"/>
    </location>
</feature>
<feature type="region of interest" description="Disordered" evidence="1">
    <location>
        <begin position="232"/>
        <end position="252"/>
    </location>
</feature>
<feature type="region of interest" description="Disordered" evidence="1">
    <location>
        <begin position="1"/>
        <end position="94"/>
    </location>
</feature>
<feature type="compositionally biased region" description="Polar residues" evidence="1">
    <location>
        <begin position="348"/>
        <end position="360"/>
    </location>
</feature>
<organism evidence="2 3">
    <name type="scientific">Fusarium torreyae</name>
    <dbReference type="NCBI Taxonomy" id="1237075"/>
    <lineage>
        <taxon>Eukaryota</taxon>
        <taxon>Fungi</taxon>
        <taxon>Dikarya</taxon>
        <taxon>Ascomycota</taxon>
        <taxon>Pezizomycotina</taxon>
        <taxon>Sordariomycetes</taxon>
        <taxon>Hypocreomycetidae</taxon>
        <taxon>Hypocreales</taxon>
        <taxon>Nectriaceae</taxon>
        <taxon>Fusarium</taxon>
    </lineage>
</organism>
<accession>A0A9W8VAY6</accession>
<reference evidence="2" key="1">
    <citation type="submission" date="2022-09" db="EMBL/GenBank/DDBJ databases">
        <title>Fusarium specimens isolated from Avocado Roots.</title>
        <authorList>
            <person name="Stajich J."/>
            <person name="Roper C."/>
            <person name="Heimlech-Rivalta G."/>
        </authorList>
    </citation>
    <scope>NUCLEOTIDE SEQUENCE</scope>
    <source>
        <strain evidence="2">CF00136</strain>
    </source>
</reference>
<feature type="compositionally biased region" description="Polar residues" evidence="1">
    <location>
        <begin position="57"/>
        <end position="94"/>
    </location>
</feature>
<protein>
    <recommendedName>
        <fullName evidence="4">Myb-like domain-containing protein</fullName>
    </recommendedName>
</protein>
<name>A0A9W8VAY6_9HYPO</name>